<dbReference type="AlphaFoldDB" id="A0A8C4ZYV3"/>
<evidence type="ECO:0000256" key="1">
    <source>
        <dbReference type="SAM" id="MobiDB-lite"/>
    </source>
</evidence>
<dbReference type="PANTHER" id="PTHR21068">
    <property type="entry name" value="SPARTIN"/>
    <property type="match status" value="1"/>
</dbReference>
<evidence type="ECO:0000313" key="3">
    <source>
        <dbReference type="Ensembl" id="ENSGMOP00000023577.1"/>
    </source>
</evidence>
<dbReference type="PANTHER" id="PTHR21068:SF43">
    <property type="entry name" value="SPARTIN"/>
    <property type="match status" value="1"/>
</dbReference>
<dbReference type="GO" id="GO:0051301">
    <property type="term" value="P:cell division"/>
    <property type="evidence" value="ECO:0007669"/>
    <property type="project" value="TreeGrafter"/>
</dbReference>
<dbReference type="GO" id="GO:0030514">
    <property type="term" value="P:negative regulation of BMP signaling pathway"/>
    <property type="evidence" value="ECO:0007669"/>
    <property type="project" value="TreeGrafter"/>
</dbReference>
<dbReference type="Pfam" id="PF06911">
    <property type="entry name" value="Senescence"/>
    <property type="match status" value="1"/>
</dbReference>
<dbReference type="GeneTree" id="ENSGT00390000012235"/>
<dbReference type="Proteomes" id="UP000694546">
    <property type="component" value="Chromosome 7"/>
</dbReference>
<feature type="region of interest" description="Disordered" evidence="1">
    <location>
        <begin position="580"/>
        <end position="603"/>
    </location>
</feature>
<dbReference type="InterPro" id="IPR009686">
    <property type="entry name" value="Senescence/spartin_C"/>
</dbReference>
<evidence type="ECO:0000313" key="4">
    <source>
        <dbReference type="Proteomes" id="UP000694546"/>
    </source>
</evidence>
<dbReference type="OMA" id="EACACME"/>
<evidence type="ECO:0000259" key="2">
    <source>
        <dbReference type="SMART" id="SM00745"/>
    </source>
</evidence>
<dbReference type="Ensembl" id="ENSGMOT00000037329.1">
    <property type="protein sequence ID" value="ENSGMOP00000023577.1"/>
    <property type="gene ID" value="ENSGMOG00000031682.1"/>
</dbReference>
<dbReference type="InterPro" id="IPR007330">
    <property type="entry name" value="MIT_dom"/>
</dbReference>
<accession>A0A8C4ZYV3</accession>
<dbReference type="GO" id="GO:0005886">
    <property type="term" value="C:plasma membrane"/>
    <property type="evidence" value="ECO:0007669"/>
    <property type="project" value="TreeGrafter"/>
</dbReference>
<dbReference type="Gene3D" id="1.20.58.80">
    <property type="entry name" value="Phosphotransferase system, lactose/cellobiose-type IIA subunit"/>
    <property type="match status" value="1"/>
</dbReference>
<feature type="domain" description="MIT" evidence="2">
    <location>
        <begin position="11"/>
        <end position="89"/>
    </location>
</feature>
<dbReference type="InterPro" id="IPR045036">
    <property type="entry name" value="Spartin-like"/>
</dbReference>
<protein>
    <submittedName>
        <fullName evidence="3">Spartin a</fullName>
    </submittedName>
</protein>
<name>A0A8C4ZYV3_GADMO</name>
<dbReference type="SMART" id="SM00745">
    <property type="entry name" value="MIT"/>
    <property type="match status" value="1"/>
</dbReference>
<dbReference type="OrthoDB" id="20821at2759"/>
<organism evidence="3 4">
    <name type="scientific">Gadus morhua</name>
    <name type="common">Atlantic cod</name>
    <dbReference type="NCBI Taxonomy" id="8049"/>
    <lineage>
        <taxon>Eukaryota</taxon>
        <taxon>Metazoa</taxon>
        <taxon>Chordata</taxon>
        <taxon>Craniata</taxon>
        <taxon>Vertebrata</taxon>
        <taxon>Euteleostomi</taxon>
        <taxon>Actinopterygii</taxon>
        <taxon>Neopterygii</taxon>
        <taxon>Teleostei</taxon>
        <taxon>Neoteleostei</taxon>
        <taxon>Acanthomorphata</taxon>
        <taxon>Zeiogadaria</taxon>
        <taxon>Gadariae</taxon>
        <taxon>Gadiformes</taxon>
        <taxon>Gadoidei</taxon>
        <taxon>Gadidae</taxon>
        <taxon>Gadus</taxon>
    </lineage>
</organism>
<keyword evidence="4" id="KW-1185">Reference proteome</keyword>
<sequence>MAQQPAELLLVKDQYELAFHCLSQGRGAEDAGKRTEGLDYYRRGRQHLQQGLEIPTNGERHRGPHWDAARQLQHKMAAILKNLTLHLADLETTKQTTEAQRSRVSMDPLPAGVDTLESQQGCLYPSIPAMLAQTSTFPELVLQAQDSLFTAGSSTPDLPSLPPRPLVLPGDQPPAYTPRPGEGHQSLIGSAGGVLWGQGPGALCGRVGQELVFIPAGVQMFFVAPDGQVSSLFQPGYLRVFRCEEERSPAATGKEKPSSAYLHVCDWLYPLAPDTPVLLASSGIYMFPDTLRASPGSYVGIVLSNELPSAHRELFKDVLAQLVELRVQVPVEGERSEVINLSEKVPLGPVEEEEEAAPLIVTGEEKPPLPEWSEKMAQHILSGASWLSKEFLRGAEFTGKAVHKGATKLRTNMTPEETPVEISPKVTKGLQAAQQATGGAARVSRFLVNGVSTVAEAVGERLAPHVKKHGAKLIPESLRKSKDGQASSMDGAKLVAVTSLQGVSAVWTALESGAKTVGKSVASETVMTAKYKYGDDAGRATDTGVQSVINTVVAAHNIDNLGIKAFMKTACKKTAKAMVKKPGEKRAHAQIEGGAETAHESKE</sequence>
<gene>
    <name evidence="3" type="primary">sparta</name>
</gene>
<reference evidence="3" key="2">
    <citation type="submission" date="2025-09" db="UniProtKB">
        <authorList>
            <consortium name="Ensembl"/>
        </authorList>
    </citation>
    <scope>IDENTIFICATION</scope>
</reference>
<proteinExistence type="predicted"/>
<reference evidence="3" key="1">
    <citation type="submission" date="2025-08" db="UniProtKB">
        <authorList>
            <consortium name="Ensembl"/>
        </authorList>
    </citation>
    <scope>IDENTIFICATION</scope>
</reference>